<evidence type="ECO:0000256" key="4">
    <source>
        <dbReference type="ARBA" id="ARBA00022801"/>
    </source>
</evidence>
<name>A0A415N9Q0_9BACE</name>
<evidence type="ECO:0000259" key="7">
    <source>
        <dbReference type="Pfam" id="PF13734"/>
    </source>
</evidence>
<dbReference type="InterPro" id="IPR000200">
    <property type="entry name" value="Peptidase_C10"/>
</dbReference>
<evidence type="ECO:0000256" key="3">
    <source>
        <dbReference type="ARBA" id="ARBA00022729"/>
    </source>
</evidence>
<keyword evidence="3 6" id="KW-0732">Signal</keyword>
<evidence type="ECO:0000256" key="6">
    <source>
        <dbReference type="SAM" id="SignalP"/>
    </source>
</evidence>
<dbReference type="EMBL" id="QRPE01000010">
    <property type="protein sequence ID" value="RHL93278.1"/>
    <property type="molecule type" value="Genomic_DNA"/>
</dbReference>
<dbReference type="RefSeq" id="WP_007663411.1">
    <property type="nucleotide sequence ID" value="NZ_CABMMK010000001.1"/>
</dbReference>
<dbReference type="EMBL" id="QRWT01000058">
    <property type="protein sequence ID" value="RGT43871.1"/>
    <property type="molecule type" value="Genomic_DNA"/>
</dbReference>
<evidence type="ECO:0000313" key="11">
    <source>
        <dbReference type="Proteomes" id="UP000285013"/>
    </source>
</evidence>
<dbReference type="PROSITE" id="PS51257">
    <property type="entry name" value="PROKAR_LIPOPROTEIN"/>
    <property type="match status" value="1"/>
</dbReference>
<dbReference type="InterPro" id="IPR025896">
    <property type="entry name" value="Spi_Prtas-inh"/>
</dbReference>
<evidence type="ECO:0000256" key="2">
    <source>
        <dbReference type="ARBA" id="ARBA00022670"/>
    </source>
</evidence>
<dbReference type="Proteomes" id="UP000285013">
    <property type="component" value="Unassembled WGS sequence"/>
</dbReference>
<dbReference type="GO" id="GO:0008234">
    <property type="term" value="F:cysteine-type peptidase activity"/>
    <property type="evidence" value="ECO:0007669"/>
    <property type="project" value="UniProtKB-KW"/>
</dbReference>
<dbReference type="Pfam" id="PF13734">
    <property type="entry name" value="Inhibitor_I69"/>
    <property type="match status" value="1"/>
</dbReference>
<evidence type="ECO:0000313" key="8">
    <source>
        <dbReference type="EMBL" id="RGT43871.1"/>
    </source>
</evidence>
<organism evidence="9 11">
    <name type="scientific">Bacteroides intestinalis</name>
    <dbReference type="NCBI Taxonomy" id="329854"/>
    <lineage>
        <taxon>Bacteria</taxon>
        <taxon>Pseudomonadati</taxon>
        <taxon>Bacteroidota</taxon>
        <taxon>Bacteroidia</taxon>
        <taxon>Bacteroidales</taxon>
        <taxon>Bacteroidaceae</taxon>
        <taxon>Bacteroides</taxon>
    </lineage>
</organism>
<keyword evidence="5" id="KW-0788">Thiol protease</keyword>
<comment type="caution">
    <text evidence="9">The sequence shown here is derived from an EMBL/GenBank/DDBJ whole genome shotgun (WGS) entry which is preliminary data.</text>
</comment>
<dbReference type="Proteomes" id="UP000284772">
    <property type="component" value="Unassembled WGS sequence"/>
</dbReference>
<gene>
    <name evidence="8" type="ORF">DWX27_23855</name>
    <name evidence="9" type="ORF">DWZ95_10800</name>
</gene>
<dbReference type="PRINTS" id="PR00797">
    <property type="entry name" value="STREPTOPAIN"/>
</dbReference>
<sequence>MKKKTLFPFMGLFIIFLLSSCNNDYDVQRDDATSRVDSNFVSLKNAKSIATTYEFTNLKTRSKIGKKNIASIYSLKKKSGLPEMYVVNYEGGGFLVISADKRVNEILAYSEDSSFPIDDNVEMPEGVASWMDGYAFLVDSIRKYNVTNFLENGLAIDSKTRTRALGELPLGEWGACNKGQSDVRFCAYDGDDLEPYFYFVPAIIHTNWDQGVGYNDLLDNMGCSTYSNGRPPVGCVAVAMAQIMRNYQLPTSFNWAAMPNTQGAYATQVLMKDIGTKVKMQYDCSGSGAYDSDALAAFKQYGYKNAKFIDCDNGDDVMNIWRQLIKGSPVYASGLRDADNAHAFYIHGIEITQVFRCTMDYEADRMTTYPYITKAYYFINWGWGGRYNGLFLRGNFEPISGHNYNKKMRFIGDFN</sequence>
<dbReference type="InterPro" id="IPR044934">
    <property type="entry name" value="Streptopain_sf"/>
</dbReference>
<protein>
    <recommendedName>
        <fullName evidence="7">Spi protease inhibitor domain-containing protein</fullName>
    </recommendedName>
</protein>
<feature type="chain" id="PRO_5042369331" description="Spi protease inhibitor domain-containing protein" evidence="6">
    <location>
        <begin position="25"/>
        <end position="415"/>
    </location>
</feature>
<dbReference type="Pfam" id="PF01640">
    <property type="entry name" value="Peptidase_C10"/>
    <property type="match status" value="1"/>
</dbReference>
<keyword evidence="2" id="KW-0645">Protease</keyword>
<dbReference type="Gene3D" id="3.90.70.50">
    <property type="entry name" value="Peptidase C10, streptopain"/>
    <property type="match status" value="2"/>
</dbReference>
<feature type="signal peptide" evidence="6">
    <location>
        <begin position="1"/>
        <end position="24"/>
    </location>
</feature>
<evidence type="ECO:0000256" key="1">
    <source>
        <dbReference type="ARBA" id="ARBA00009693"/>
    </source>
</evidence>
<accession>A0A415N9Q0</accession>
<comment type="similarity">
    <text evidence="1">Belongs to the peptidase C10 family.</text>
</comment>
<dbReference type="AlphaFoldDB" id="A0A415N9Q0"/>
<reference evidence="10 11" key="1">
    <citation type="submission" date="2018-08" db="EMBL/GenBank/DDBJ databases">
        <title>A genome reference for cultivated species of the human gut microbiota.</title>
        <authorList>
            <person name="Zou Y."/>
            <person name="Xue W."/>
            <person name="Luo G."/>
        </authorList>
    </citation>
    <scope>NUCLEOTIDE SEQUENCE [LARGE SCALE GENOMIC DNA]</scope>
    <source>
        <strain evidence="8 10">AF19-10AC</strain>
        <strain evidence="9 11">AF36-16BH</strain>
    </source>
</reference>
<dbReference type="InterPro" id="IPR038765">
    <property type="entry name" value="Papain-like_cys_pep_sf"/>
</dbReference>
<evidence type="ECO:0000313" key="10">
    <source>
        <dbReference type="Proteomes" id="UP000284772"/>
    </source>
</evidence>
<feature type="domain" description="Spi protease inhibitor" evidence="7">
    <location>
        <begin position="39"/>
        <end position="134"/>
    </location>
</feature>
<proteinExistence type="inferred from homology"/>
<keyword evidence="4" id="KW-0378">Hydrolase</keyword>
<dbReference type="GeneID" id="26159945"/>
<evidence type="ECO:0000256" key="5">
    <source>
        <dbReference type="ARBA" id="ARBA00022807"/>
    </source>
</evidence>
<dbReference type="GO" id="GO:0006508">
    <property type="term" value="P:proteolysis"/>
    <property type="evidence" value="ECO:0007669"/>
    <property type="project" value="UniProtKB-KW"/>
</dbReference>
<evidence type="ECO:0000313" key="9">
    <source>
        <dbReference type="EMBL" id="RHL93278.1"/>
    </source>
</evidence>
<dbReference type="SUPFAM" id="SSF54001">
    <property type="entry name" value="Cysteine proteinases"/>
    <property type="match status" value="1"/>
</dbReference>